<sequence length="142" mass="16080">MTVRVSRTFEFDVPGERIWEFIADAEKRAGAISVVDSYELRGENRAIWHVKLPIPLINSTVQVKTEDVNREPPTRVKFSGRSKALNVTGEHTITETDTGCTLTNEFVVDGKLPGVERFFKRNLDKEMDNLEDALRADLEDTA</sequence>
<dbReference type="Pfam" id="PF10604">
    <property type="entry name" value="Polyketide_cyc2"/>
    <property type="match status" value="1"/>
</dbReference>
<dbReference type="Gene3D" id="3.30.530.20">
    <property type="match status" value="1"/>
</dbReference>
<name>A0ABD6DBQ3_9EURY</name>
<dbReference type="InterPro" id="IPR019587">
    <property type="entry name" value="Polyketide_cyclase/dehydratase"/>
</dbReference>
<keyword evidence="2" id="KW-1185">Reference proteome</keyword>
<comment type="caution">
    <text evidence="1">The sequence shown here is derived from an EMBL/GenBank/DDBJ whole genome shotgun (WGS) entry which is preliminary data.</text>
</comment>
<organism evidence="1 2">
    <name type="scientific">Halohasta litorea</name>
    <dbReference type="NCBI Taxonomy" id="869891"/>
    <lineage>
        <taxon>Archaea</taxon>
        <taxon>Methanobacteriati</taxon>
        <taxon>Methanobacteriota</taxon>
        <taxon>Stenosarchaea group</taxon>
        <taxon>Halobacteria</taxon>
        <taxon>Halobacteriales</taxon>
        <taxon>Haloferacaceae</taxon>
        <taxon>Halohasta</taxon>
    </lineage>
</organism>
<dbReference type="Proteomes" id="UP001597052">
    <property type="component" value="Unassembled WGS sequence"/>
</dbReference>
<evidence type="ECO:0000313" key="1">
    <source>
        <dbReference type="EMBL" id="MFD1642331.1"/>
    </source>
</evidence>
<gene>
    <name evidence="1" type="ORF">ACFSBW_10655</name>
</gene>
<dbReference type="InterPro" id="IPR023393">
    <property type="entry name" value="START-like_dom_sf"/>
</dbReference>
<dbReference type="EMBL" id="JBHUDM010000002">
    <property type="protein sequence ID" value="MFD1642331.1"/>
    <property type="molecule type" value="Genomic_DNA"/>
</dbReference>
<dbReference type="AlphaFoldDB" id="A0ABD6DBQ3"/>
<accession>A0ABD6DBQ3</accession>
<dbReference type="RefSeq" id="WP_256395299.1">
    <property type="nucleotide sequence ID" value="NZ_JANHDJ010000002.1"/>
</dbReference>
<evidence type="ECO:0000313" key="2">
    <source>
        <dbReference type="Proteomes" id="UP001597052"/>
    </source>
</evidence>
<proteinExistence type="predicted"/>
<protein>
    <submittedName>
        <fullName evidence="1">SRPBCC family protein</fullName>
    </submittedName>
</protein>
<reference evidence="1 2" key="1">
    <citation type="journal article" date="2019" name="Int. J. Syst. Evol. Microbiol.">
        <title>The Global Catalogue of Microorganisms (GCM) 10K type strain sequencing project: providing services to taxonomists for standard genome sequencing and annotation.</title>
        <authorList>
            <consortium name="The Broad Institute Genomics Platform"/>
            <consortium name="The Broad Institute Genome Sequencing Center for Infectious Disease"/>
            <person name="Wu L."/>
            <person name="Ma J."/>
        </authorList>
    </citation>
    <scope>NUCLEOTIDE SEQUENCE [LARGE SCALE GENOMIC DNA]</scope>
    <source>
        <strain evidence="1 2">CGMCC 1.10593</strain>
    </source>
</reference>
<dbReference type="CDD" id="cd07812">
    <property type="entry name" value="SRPBCC"/>
    <property type="match status" value="1"/>
</dbReference>
<dbReference type="SUPFAM" id="SSF55961">
    <property type="entry name" value="Bet v1-like"/>
    <property type="match status" value="1"/>
</dbReference>